<dbReference type="SUPFAM" id="SSF52540">
    <property type="entry name" value="P-loop containing nucleoside triphosphate hydrolases"/>
    <property type="match status" value="1"/>
</dbReference>
<comment type="caution">
    <text evidence="1">The sequence shown here is derived from an EMBL/GenBank/DDBJ whole genome shotgun (WGS) entry which is preliminary data.</text>
</comment>
<dbReference type="Proteomes" id="UP000291933">
    <property type="component" value="Unassembled WGS sequence"/>
</dbReference>
<reference evidence="1 2" key="1">
    <citation type="submission" date="2019-01" db="EMBL/GenBank/DDBJ databases">
        <title>Lactibacter flavus gen. nov., sp. nov., a novel bacterium of the family Propionibacteriaceae isolated from raw milk and dairy products.</title>
        <authorList>
            <person name="Huptas C."/>
            <person name="Wenning M."/>
            <person name="Breitenwieser F."/>
            <person name="Doll E."/>
            <person name="Von Neubeck M."/>
            <person name="Busse H.-J."/>
            <person name="Scherer S."/>
        </authorList>
    </citation>
    <scope>NUCLEOTIDE SEQUENCE [LARGE SCALE GENOMIC DNA]</scope>
    <source>
        <strain evidence="2">DSM 22130 / JCM 15804 / WR061</strain>
    </source>
</reference>
<dbReference type="InterPro" id="IPR027417">
    <property type="entry name" value="P-loop_NTPase"/>
</dbReference>
<dbReference type="Gene3D" id="3.40.50.300">
    <property type="entry name" value="P-loop containing nucleotide triphosphate hydrolases"/>
    <property type="match status" value="1"/>
</dbReference>
<evidence type="ECO:0000313" key="1">
    <source>
        <dbReference type="EMBL" id="TBT95097.1"/>
    </source>
</evidence>
<dbReference type="AlphaFoldDB" id="A0A4Q9KKS4"/>
<dbReference type="RefSeq" id="WP_131171935.1">
    <property type="nucleotide sequence ID" value="NZ_FXTL01000006.1"/>
</dbReference>
<organism evidence="1 2">
    <name type="scientific">Propioniciclava tarda</name>
    <dbReference type="NCBI Taxonomy" id="433330"/>
    <lineage>
        <taxon>Bacteria</taxon>
        <taxon>Bacillati</taxon>
        <taxon>Actinomycetota</taxon>
        <taxon>Actinomycetes</taxon>
        <taxon>Propionibacteriales</taxon>
        <taxon>Propionibacteriaceae</taxon>
        <taxon>Propioniciclava</taxon>
    </lineage>
</organism>
<dbReference type="EMBL" id="SDMR01000007">
    <property type="protein sequence ID" value="TBT95097.1"/>
    <property type="molecule type" value="Genomic_DNA"/>
</dbReference>
<gene>
    <name evidence="1" type="ORF">ET996_07510</name>
</gene>
<accession>A0A4Q9KKS4</accession>
<protein>
    <recommendedName>
        <fullName evidence="3">ParA family protein</fullName>
    </recommendedName>
</protein>
<sequence length="248" mass="25860">MAIITFTSAAGSSGATTAWVGSALSWPSPVVAVEADPSGGSQVLAGYFRGLARPGLSELALAHRQGDLAEMLPSLLFPAADSQASFLPGIRTYKQAGAVAQVWLALLAALRELEADTGVDVLVDAGRLGLLGSPSPLLSDADVVVVVTGTGLPELAAVRGWLPSLEAAPLVGLVLVDPGRPYTASEIERDFGVPVFGVLPWEPSAARWWSHAEPCRRHDRTRLAKAVTDLGARLRELAPNVARAEVTS</sequence>
<evidence type="ECO:0000313" key="2">
    <source>
        <dbReference type="Proteomes" id="UP000291933"/>
    </source>
</evidence>
<name>A0A4Q9KKS4_PROTD</name>
<proteinExistence type="predicted"/>
<keyword evidence="2" id="KW-1185">Reference proteome</keyword>
<dbReference type="OrthoDB" id="5243870at2"/>
<evidence type="ECO:0008006" key="3">
    <source>
        <dbReference type="Google" id="ProtNLM"/>
    </source>
</evidence>